<dbReference type="Pfam" id="PF13788">
    <property type="entry name" value="DUF4180"/>
    <property type="match status" value="1"/>
</dbReference>
<organism evidence="3 4">
    <name type="scientific">Bittarella massiliensis</name>
    <name type="common">ex Durand et al. 2017</name>
    <dbReference type="NCBI Taxonomy" id="1720313"/>
    <lineage>
        <taxon>Bacteria</taxon>
        <taxon>Bacillati</taxon>
        <taxon>Bacillota</taxon>
        <taxon>Clostridia</taxon>
        <taxon>Eubacteriales</taxon>
        <taxon>Oscillospiraceae</taxon>
        <taxon>Bittarella (ex Durand et al. 2017)</taxon>
    </lineage>
</organism>
<protein>
    <submittedName>
        <fullName evidence="2">DUF4180 domain-containing protein</fullName>
    </submittedName>
</protein>
<dbReference type="AlphaFoldDB" id="A0AAQ1MCB6"/>
<dbReference type="InterPro" id="IPR025438">
    <property type="entry name" value="DUF4180"/>
</dbReference>
<accession>A0AAQ1MCB6</accession>
<sequence length="125" mass="13609">MKWTIQAVGDGSIAVLEGVQEAICDLPSALDVIAATAFEMGCHKLAIEKEALAESFFDLRTGLAGEVLEKFVQYRVQVAIWGDHSGYASKALKDFIRESNRGRAVFFADSREEALCKLGQPASAR</sequence>
<comment type="caution">
    <text evidence="3">The sequence shown here is derived from an EMBL/GenBank/DDBJ whole genome shotgun (WGS) entry which is preliminary data.</text>
</comment>
<evidence type="ECO:0000313" key="5">
    <source>
        <dbReference type="Proteomes" id="UP000474718"/>
    </source>
</evidence>
<evidence type="ECO:0000313" key="2">
    <source>
        <dbReference type="EMBL" id="MZL68452.1"/>
    </source>
</evidence>
<reference evidence="3" key="2">
    <citation type="submission" date="2016-11" db="EMBL/GenBank/DDBJ databases">
        <authorList>
            <person name="Varghese N."/>
            <person name="Submissions S."/>
        </authorList>
    </citation>
    <scope>NUCLEOTIDE SEQUENCE</scope>
    <source>
        <strain evidence="3">DSM 4029</strain>
    </source>
</reference>
<reference evidence="4" key="1">
    <citation type="submission" date="2016-11" db="EMBL/GenBank/DDBJ databases">
        <authorList>
            <person name="Jaros S."/>
            <person name="Januszkiewicz K."/>
            <person name="Wedrychowicz H."/>
        </authorList>
    </citation>
    <scope>NUCLEOTIDE SEQUENCE [LARGE SCALE GENOMIC DNA]</scope>
    <source>
        <strain evidence="4">DSM 4029</strain>
    </source>
</reference>
<dbReference type="Proteomes" id="UP000474718">
    <property type="component" value="Unassembled WGS sequence"/>
</dbReference>
<dbReference type="Proteomes" id="UP000184089">
    <property type="component" value="Unassembled WGS sequence"/>
</dbReference>
<evidence type="ECO:0000313" key="3">
    <source>
        <dbReference type="EMBL" id="SHF86011.1"/>
    </source>
</evidence>
<evidence type="ECO:0000313" key="4">
    <source>
        <dbReference type="Proteomes" id="UP000184089"/>
    </source>
</evidence>
<proteinExistence type="predicted"/>
<gene>
    <name evidence="2" type="ORF">GT747_01505</name>
    <name evidence="3" type="ORF">SAMN05444424_0949</name>
</gene>
<name>A0AAQ1MCB6_9FIRM</name>
<keyword evidence="5" id="KW-1185">Reference proteome</keyword>
<dbReference type="RefSeq" id="WP_021661520.1">
    <property type="nucleotide sequence ID" value="NZ_FQVY01000001.1"/>
</dbReference>
<reference evidence="2 5" key="3">
    <citation type="journal article" date="2019" name="Nat. Med.">
        <title>A library of human gut bacterial isolates paired with longitudinal multiomics data enables mechanistic microbiome research.</title>
        <authorList>
            <person name="Poyet M."/>
            <person name="Groussin M."/>
            <person name="Gibbons S.M."/>
            <person name="Avila-Pacheco J."/>
            <person name="Jiang X."/>
            <person name="Kearney S.M."/>
            <person name="Perrotta A.R."/>
            <person name="Berdy B."/>
            <person name="Zhao S."/>
            <person name="Lieberman T.D."/>
            <person name="Swanson P.K."/>
            <person name="Smith M."/>
            <person name="Roesemann S."/>
            <person name="Alexander J.E."/>
            <person name="Rich S.A."/>
            <person name="Livny J."/>
            <person name="Vlamakis H."/>
            <person name="Clish C."/>
            <person name="Bullock K."/>
            <person name="Deik A."/>
            <person name="Scott J."/>
            <person name="Pierce K.A."/>
            <person name="Xavier R.J."/>
            <person name="Alm E.J."/>
        </authorList>
    </citation>
    <scope>NUCLEOTIDE SEQUENCE [LARGE SCALE GENOMIC DNA]</scope>
    <source>
        <strain evidence="2 5">BIOML-A2</strain>
    </source>
</reference>
<dbReference type="EMBL" id="WWVX01000001">
    <property type="protein sequence ID" value="MZL68452.1"/>
    <property type="molecule type" value="Genomic_DNA"/>
</dbReference>
<evidence type="ECO:0000259" key="1">
    <source>
        <dbReference type="Pfam" id="PF13788"/>
    </source>
</evidence>
<dbReference type="EMBL" id="FQVY01000001">
    <property type="protein sequence ID" value="SHF86011.1"/>
    <property type="molecule type" value="Genomic_DNA"/>
</dbReference>
<feature type="domain" description="DUF4180" evidence="1">
    <location>
        <begin position="12"/>
        <end position="118"/>
    </location>
</feature>